<evidence type="ECO:0000313" key="2">
    <source>
        <dbReference type="EMBL" id="PYE50508.1"/>
    </source>
</evidence>
<protein>
    <submittedName>
        <fullName evidence="2">Uncharacterized protein</fullName>
    </submittedName>
</protein>
<accession>A0A318SDN1</accession>
<feature type="region of interest" description="Disordered" evidence="1">
    <location>
        <begin position="1"/>
        <end position="20"/>
    </location>
</feature>
<dbReference type="Proteomes" id="UP000248326">
    <property type="component" value="Unassembled WGS sequence"/>
</dbReference>
<name>A0A318SDN1_9DEIO</name>
<comment type="caution">
    <text evidence="2">The sequence shown here is derived from an EMBL/GenBank/DDBJ whole genome shotgun (WGS) entry which is preliminary data.</text>
</comment>
<organism evidence="2 3">
    <name type="scientific">Deinococcus yavapaiensis KR-236</name>
    <dbReference type="NCBI Taxonomy" id="694435"/>
    <lineage>
        <taxon>Bacteria</taxon>
        <taxon>Thermotogati</taxon>
        <taxon>Deinococcota</taxon>
        <taxon>Deinococci</taxon>
        <taxon>Deinococcales</taxon>
        <taxon>Deinococcaceae</taxon>
        <taxon>Deinococcus</taxon>
    </lineage>
</organism>
<evidence type="ECO:0000256" key="1">
    <source>
        <dbReference type="SAM" id="MobiDB-lite"/>
    </source>
</evidence>
<proteinExistence type="predicted"/>
<gene>
    <name evidence="2" type="ORF">DES52_11726</name>
</gene>
<reference evidence="2 3" key="1">
    <citation type="submission" date="2018-06" db="EMBL/GenBank/DDBJ databases">
        <title>Genomic Encyclopedia of Type Strains, Phase IV (KMG-IV): sequencing the most valuable type-strain genomes for metagenomic binning, comparative biology and taxonomic classification.</title>
        <authorList>
            <person name="Goeker M."/>
        </authorList>
    </citation>
    <scope>NUCLEOTIDE SEQUENCE [LARGE SCALE GENOMIC DNA]</scope>
    <source>
        <strain evidence="2 3">DSM 18048</strain>
    </source>
</reference>
<evidence type="ECO:0000313" key="3">
    <source>
        <dbReference type="Proteomes" id="UP000248326"/>
    </source>
</evidence>
<sequence length="111" mass="12182">MKQRVKKRDGTETPLVQGKATGLSDMPLQTWIPNARSMDRSRVLVDPDPFASHGQAPEEIAFSASHVEHIAYAAKALSNNGVWVPSHCFEHFPPKIKRCADVALIQGHALA</sequence>
<dbReference type="AlphaFoldDB" id="A0A318SDN1"/>
<keyword evidence="3" id="KW-1185">Reference proteome</keyword>
<dbReference type="EMBL" id="QJSX01000017">
    <property type="protein sequence ID" value="PYE50508.1"/>
    <property type="molecule type" value="Genomic_DNA"/>
</dbReference>